<dbReference type="InterPro" id="IPR036388">
    <property type="entry name" value="WH-like_DNA-bd_sf"/>
</dbReference>
<evidence type="ECO:0000259" key="2">
    <source>
        <dbReference type="Pfam" id="PF01035"/>
    </source>
</evidence>
<dbReference type="GO" id="GO:0008168">
    <property type="term" value="F:methyltransferase activity"/>
    <property type="evidence" value="ECO:0007669"/>
    <property type="project" value="UniProtKB-KW"/>
</dbReference>
<dbReference type="Proteomes" id="UP000032452">
    <property type="component" value="Unassembled WGS sequence"/>
</dbReference>
<dbReference type="PANTHER" id="PTHR42942:SF1">
    <property type="entry name" value="ALKYLTRANSFERASE-LIKE PROTEIN 1"/>
    <property type="match status" value="1"/>
</dbReference>
<protein>
    <submittedName>
        <fullName evidence="3">Methyltransferase</fullName>
    </submittedName>
</protein>
<organism evidence="3 4">
    <name type="scientific">Aliterella atlantica CENA595</name>
    <dbReference type="NCBI Taxonomy" id="1618023"/>
    <lineage>
        <taxon>Bacteria</taxon>
        <taxon>Bacillati</taxon>
        <taxon>Cyanobacteriota</taxon>
        <taxon>Cyanophyceae</taxon>
        <taxon>Chroococcidiopsidales</taxon>
        <taxon>Aliterellaceae</taxon>
        <taxon>Aliterella</taxon>
    </lineage>
</organism>
<dbReference type="InterPro" id="IPR052520">
    <property type="entry name" value="ATL_DNA_repair"/>
</dbReference>
<name>A0A0D8ZU31_9CYAN</name>
<sequence length="114" mass="13057">MANTNMSVYENIYAIVRQIPSGKVATYGQIADLAALYGRARMIGYALYRVDTRSLNIPWHRVVNAQGEISHSPRRHGTDYQQRLLLEAEGIKFSSEGKINLRDYQWQSRLAQDL</sequence>
<keyword evidence="3" id="KW-0489">Methyltransferase</keyword>
<dbReference type="PANTHER" id="PTHR42942">
    <property type="entry name" value="6-O-METHYLGUANINE DNA METHYLTRANSFERASE"/>
    <property type="match status" value="1"/>
</dbReference>
<dbReference type="InterPro" id="IPR036217">
    <property type="entry name" value="MethylDNA_cys_MeTrfase_DNAb"/>
</dbReference>
<keyword evidence="3" id="KW-0808">Transferase</keyword>
<dbReference type="Pfam" id="PF01035">
    <property type="entry name" value="DNA_binding_1"/>
    <property type="match status" value="1"/>
</dbReference>
<feature type="domain" description="Methylated-DNA-[protein]-cysteine S-methyltransferase DNA binding" evidence="2">
    <location>
        <begin position="9"/>
        <end position="90"/>
    </location>
</feature>
<comment type="caution">
    <text evidence="3">The sequence shown here is derived from an EMBL/GenBank/DDBJ whole genome shotgun (WGS) entry which is preliminary data.</text>
</comment>
<dbReference type="GO" id="GO:0032259">
    <property type="term" value="P:methylation"/>
    <property type="evidence" value="ECO:0007669"/>
    <property type="project" value="UniProtKB-KW"/>
</dbReference>
<dbReference type="AlphaFoldDB" id="A0A0D8ZU31"/>
<accession>A0A0D8ZU31</accession>
<evidence type="ECO:0000313" key="3">
    <source>
        <dbReference type="EMBL" id="KJH72225.1"/>
    </source>
</evidence>
<dbReference type="InterPro" id="IPR014048">
    <property type="entry name" value="MethylDNA_cys_MeTrfase_DNA-bd"/>
</dbReference>
<dbReference type="EMBL" id="JYON01000006">
    <property type="protein sequence ID" value="KJH72225.1"/>
    <property type="molecule type" value="Genomic_DNA"/>
</dbReference>
<dbReference type="Gene3D" id="1.10.10.10">
    <property type="entry name" value="Winged helix-like DNA-binding domain superfamily/Winged helix DNA-binding domain"/>
    <property type="match status" value="1"/>
</dbReference>
<dbReference type="SUPFAM" id="SSF46767">
    <property type="entry name" value="Methylated DNA-protein cysteine methyltransferase, C-terminal domain"/>
    <property type="match status" value="1"/>
</dbReference>
<gene>
    <name evidence="3" type="ORF">UH38_07200</name>
</gene>
<evidence type="ECO:0000256" key="1">
    <source>
        <dbReference type="ARBA" id="ARBA00022763"/>
    </source>
</evidence>
<dbReference type="CDD" id="cd06445">
    <property type="entry name" value="ATase"/>
    <property type="match status" value="1"/>
</dbReference>
<keyword evidence="4" id="KW-1185">Reference proteome</keyword>
<dbReference type="GO" id="GO:0006281">
    <property type="term" value="P:DNA repair"/>
    <property type="evidence" value="ECO:0007669"/>
    <property type="project" value="InterPro"/>
</dbReference>
<keyword evidence="1" id="KW-0227">DNA damage</keyword>
<evidence type="ECO:0000313" key="4">
    <source>
        <dbReference type="Proteomes" id="UP000032452"/>
    </source>
</evidence>
<reference evidence="3 4" key="1">
    <citation type="submission" date="2015-02" db="EMBL/GenBank/DDBJ databases">
        <title>Draft genome of a novel marine cyanobacterium (Chroococcales) isolated from South Atlantic Ocean.</title>
        <authorList>
            <person name="Rigonato J."/>
            <person name="Alvarenga D.O."/>
            <person name="Branco L.H."/>
            <person name="Varani A.M."/>
            <person name="Brandini F.P."/>
            <person name="Fiore M.F."/>
        </authorList>
    </citation>
    <scope>NUCLEOTIDE SEQUENCE [LARGE SCALE GENOMIC DNA]</scope>
    <source>
        <strain evidence="3 4">CENA595</strain>
    </source>
</reference>
<proteinExistence type="predicted"/>